<proteinExistence type="predicted"/>
<dbReference type="Proteomes" id="UP000006048">
    <property type="component" value="Chromosome"/>
</dbReference>
<dbReference type="HOGENOM" id="CLU_1085632_0_0_12"/>
<dbReference type="AlphaFoldDB" id="I4BAZ3"/>
<dbReference type="KEGG" id="tpx:Turpa_3816"/>
<dbReference type="EMBL" id="CP002959">
    <property type="protein sequence ID" value="AFM14450.1"/>
    <property type="molecule type" value="Genomic_DNA"/>
</dbReference>
<keyword evidence="2" id="KW-1185">Reference proteome</keyword>
<evidence type="ECO:0000313" key="2">
    <source>
        <dbReference type="Proteomes" id="UP000006048"/>
    </source>
</evidence>
<organism evidence="1 2">
    <name type="scientific">Turneriella parva (strain ATCC BAA-1111 / DSM 21527 / NCTC 11395 / H)</name>
    <name type="common">Leptospira parva</name>
    <dbReference type="NCBI Taxonomy" id="869212"/>
    <lineage>
        <taxon>Bacteria</taxon>
        <taxon>Pseudomonadati</taxon>
        <taxon>Spirochaetota</taxon>
        <taxon>Spirochaetia</taxon>
        <taxon>Leptospirales</taxon>
        <taxon>Leptospiraceae</taxon>
        <taxon>Turneriella</taxon>
    </lineage>
</organism>
<sequence>MLIPYEKPFAEFLRFISDTYAKAEYPEAYIPYIAHKATAGYVLEKYFPELLSEFSRRNGEFVYAISEPGWKNSPLNMKSELRKKNDGTFELYANKGFVLDADLGVFAVKHESEFALVIVDTDYYRNSRVALEMPEATYKVGPDKSITHYRCEFTATLDIVPFRKISKRDILLISRTVVFREQVAYAVLAAAEAAKHHDMAGLKSRVDLLCQRAKEEPGHDDIAVAREILSAAIVRILAQPNAHGFWKWLGRFVKPD</sequence>
<dbReference type="OrthoDB" id="10019355at2"/>
<dbReference type="RefSeq" id="WP_014804927.1">
    <property type="nucleotide sequence ID" value="NC_018020.1"/>
</dbReference>
<evidence type="ECO:0000313" key="1">
    <source>
        <dbReference type="EMBL" id="AFM14450.1"/>
    </source>
</evidence>
<accession>I4BAZ3</accession>
<gene>
    <name evidence="1" type="ordered locus">Turpa_3816</name>
</gene>
<dbReference type="STRING" id="869212.Turpa_3816"/>
<protein>
    <submittedName>
        <fullName evidence="1">Uncharacterized protein</fullName>
    </submittedName>
</protein>
<reference evidence="1 2" key="1">
    <citation type="submission" date="2012-06" db="EMBL/GenBank/DDBJ databases">
        <title>The complete chromosome of genome of Turneriella parva DSM 21527.</title>
        <authorList>
            <consortium name="US DOE Joint Genome Institute (JGI-PGF)"/>
            <person name="Lucas S."/>
            <person name="Han J."/>
            <person name="Lapidus A."/>
            <person name="Bruce D."/>
            <person name="Goodwin L."/>
            <person name="Pitluck S."/>
            <person name="Peters L."/>
            <person name="Kyrpides N."/>
            <person name="Mavromatis K."/>
            <person name="Ivanova N."/>
            <person name="Mikhailova N."/>
            <person name="Chertkov O."/>
            <person name="Detter J.C."/>
            <person name="Tapia R."/>
            <person name="Han C."/>
            <person name="Land M."/>
            <person name="Hauser L."/>
            <person name="Markowitz V."/>
            <person name="Cheng J.-F."/>
            <person name="Hugenholtz P."/>
            <person name="Woyke T."/>
            <person name="Wu D."/>
            <person name="Gronow S."/>
            <person name="Wellnitz S."/>
            <person name="Brambilla E."/>
            <person name="Klenk H.-P."/>
            <person name="Eisen J.A."/>
        </authorList>
    </citation>
    <scope>NUCLEOTIDE SEQUENCE [LARGE SCALE GENOMIC DNA]</scope>
    <source>
        <strain evidence="2">ATCC BAA-1111 / DSM 21527 / NCTC 11395 / H</strain>
    </source>
</reference>
<name>I4BAZ3_TURPD</name>